<dbReference type="InterPro" id="IPR027417">
    <property type="entry name" value="P-loop_NTPase"/>
</dbReference>
<dbReference type="Pfam" id="PF00071">
    <property type="entry name" value="Ras"/>
    <property type="match status" value="1"/>
</dbReference>
<dbReference type="PROSITE" id="PS51421">
    <property type="entry name" value="RAS"/>
    <property type="match status" value="1"/>
</dbReference>
<dbReference type="NCBIfam" id="TIGR00231">
    <property type="entry name" value="small_GTP"/>
    <property type="match status" value="1"/>
</dbReference>
<dbReference type="GO" id="GO:0005525">
    <property type="term" value="F:GTP binding"/>
    <property type="evidence" value="ECO:0007669"/>
    <property type="project" value="InterPro"/>
</dbReference>
<evidence type="ECO:0000313" key="3">
    <source>
        <dbReference type="EMBL" id="KJA24632.1"/>
    </source>
</evidence>
<dbReference type="AlphaFoldDB" id="A0A0D2LBM4"/>
<evidence type="ECO:0008006" key="5">
    <source>
        <dbReference type="Google" id="ProtNLM"/>
    </source>
</evidence>
<dbReference type="OrthoDB" id="26525at2759"/>
<feature type="compositionally biased region" description="Polar residues" evidence="2">
    <location>
        <begin position="221"/>
        <end position="232"/>
    </location>
</feature>
<dbReference type="PANTHER" id="PTHR47978">
    <property type="match status" value="1"/>
</dbReference>
<dbReference type="SUPFAM" id="SSF52540">
    <property type="entry name" value="P-loop containing nucleoside triphosphate hydrolases"/>
    <property type="match status" value="1"/>
</dbReference>
<dbReference type="CDD" id="cd00154">
    <property type="entry name" value="Rab"/>
    <property type="match status" value="1"/>
</dbReference>
<protein>
    <recommendedName>
        <fullName evidence="5">Ras-domain-containing protein</fullName>
    </recommendedName>
</protein>
<dbReference type="FunFam" id="3.40.50.300:FF:001447">
    <property type="entry name" value="Ras-related protein Rab-1B"/>
    <property type="match status" value="1"/>
</dbReference>
<dbReference type="Gene3D" id="3.40.50.300">
    <property type="entry name" value="P-loop containing nucleotide triphosphate hydrolases"/>
    <property type="match status" value="2"/>
</dbReference>
<dbReference type="SMART" id="SM00174">
    <property type="entry name" value="RHO"/>
    <property type="match status" value="1"/>
</dbReference>
<dbReference type="GO" id="GO:0003924">
    <property type="term" value="F:GTPase activity"/>
    <property type="evidence" value="ECO:0007669"/>
    <property type="project" value="InterPro"/>
</dbReference>
<keyword evidence="4" id="KW-1185">Reference proteome</keyword>
<feature type="compositionally biased region" description="Acidic residues" evidence="2">
    <location>
        <begin position="279"/>
        <end position="290"/>
    </location>
</feature>
<dbReference type="SMART" id="SM00176">
    <property type="entry name" value="RAN"/>
    <property type="match status" value="1"/>
</dbReference>
<feature type="region of interest" description="Disordered" evidence="2">
    <location>
        <begin position="195"/>
        <end position="290"/>
    </location>
</feature>
<dbReference type="Proteomes" id="UP000054270">
    <property type="component" value="Unassembled WGS sequence"/>
</dbReference>
<evidence type="ECO:0000313" key="4">
    <source>
        <dbReference type="Proteomes" id="UP000054270"/>
    </source>
</evidence>
<gene>
    <name evidence="3" type="ORF">HYPSUDRAFT_1075164</name>
</gene>
<organism evidence="3 4">
    <name type="scientific">Hypholoma sublateritium (strain FD-334 SS-4)</name>
    <dbReference type="NCBI Taxonomy" id="945553"/>
    <lineage>
        <taxon>Eukaryota</taxon>
        <taxon>Fungi</taxon>
        <taxon>Dikarya</taxon>
        <taxon>Basidiomycota</taxon>
        <taxon>Agaricomycotina</taxon>
        <taxon>Agaricomycetes</taxon>
        <taxon>Agaricomycetidae</taxon>
        <taxon>Agaricales</taxon>
        <taxon>Agaricineae</taxon>
        <taxon>Strophariaceae</taxon>
        <taxon>Hypholoma</taxon>
    </lineage>
</organism>
<dbReference type="PROSITE" id="PS51419">
    <property type="entry name" value="RAB"/>
    <property type="match status" value="1"/>
</dbReference>
<name>A0A0D2LBM4_HYPSF</name>
<feature type="compositionally biased region" description="Polar residues" evidence="2">
    <location>
        <begin position="241"/>
        <end position="262"/>
    </location>
</feature>
<reference evidence="4" key="1">
    <citation type="submission" date="2014-04" db="EMBL/GenBank/DDBJ databases">
        <title>Evolutionary Origins and Diversification of the Mycorrhizal Mutualists.</title>
        <authorList>
            <consortium name="DOE Joint Genome Institute"/>
            <consortium name="Mycorrhizal Genomics Consortium"/>
            <person name="Kohler A."/>
            <person name="Kuo A."/>
            <person name="Nagy L.G."/>
            <person name="Floudas D."/>
            <person name="Copeland A."/>
            <person name="Barry K.W."/>
            <person name="Cichocki N."/>
            <person name="Veneault-Fourrey C."/>
            <person name="LaButti K."/>
            <person name="Lindquist E.A."/>
            <person name="Lipzen A."/>
            <person name="Lundell T."/>
            <person name="Morin E."/>
            <person name="Murat C."/>
            <person name="Riley R."/>
            <person name="Ohm R."/>
            <person name="Sun H."/>
            <person name="Tunlid A."/>
            <person name="Henrissat B."/>
            <person name="Grigoriev I.V."/>
            <person name="Hibbett D.S."/>
            <person name="Martin F."/>
        </authorList>
    </citation>
    <scope>NUCLEOTIDE SEQUENCE [LARGE SCALE GENOMIC DNA]</scope>
    <source>
        <strain evidence="4">FD-334 SS-4</strain>
    </source>
</reference>
<dbReference type="InterPro" id="IPR001806">
    <property type="entry name" value="Small_GTPase"/>
</dbReference>
<dbReference type="EMBL" id="KN817536">
    <property type="protein sequence ID" value="KJA24632.1"/>
    <property type="molecule type" value="Genomic_DNA"/>
</dbReference>
<keyword evidence="1" id="KW-0547">Nucleotide-binding</keyword>
<dbReference type="SMART" id="SM00175">
    <property type="entry name" value="RAB"/>
    <property type="match status" value="1"/>
</dbReference>
<dbReference type="PRINTS" id="PR00449">
    <property type="entry name" value="RASTRNSFRMNG"/>
</dbReference>
<dbReference type="STRING" id="945553.A0A0D2LBM4"/>
<accession>A0A0D2LBM4</accession>
<sequence>MDTYADPDPYSRPRFDNGIDSKIVVMGNSARRSFRATGVGKTSLLHRYTQGKFDPKNTTSTSGAFFVTKKVYVHGLKVRLQLWDTAGQERFRSMAPMYYRGANAALLLYDITNASTFEDIRGWLEELKKNCPPDLIIYIVGSKADLYHHRQVTSDLARLSLHKWFPPPKPPAPPPPPTPSTLSYIRPRFTSFPGLRSPPFVATPTPPVSPEGPAYLDLPPNRSSALQRSKTAAQIRPRATGSLSRSTTNSTAGTRTPQSSRFGSHFGWNDHNDNSSNSIEEEAEDDEDADEWGLSKGMELFEVSAKDNSGIQNLFEHLISAIIVRKDIIEKENELRKRDSVFLTRDSLSTWPDQAGDVAQEKPQRSGSWACC</sequence>
<proteinExistence type="predicted"/>
<evidence type="ECO:0000256" key="2">
    <source>
        <dbReference type="SAM" id="MobiDB-lite"/>
    </source>
</evidence>
<dbReference type="InterPro" id="IPR005225">
    <property type="entry name" value="Small_GTP-bd"/>
</dbReference>
<dbReference type="SMART" id="SM00173">
    <property type="entry name" value="RAS"/>
    <property type="match status" value="1"/>
</dbReference>
<dbReference type="OMA" id="IVIMGNT"/>
<evidence type="ECO:0000256" key="1">
    <source>
        <dbReference type="ARBA" id="ARBA00022741"/>
    </source>
</evidence>